<dbReference type="Proteomes" id="UP001178288">
    <property type="component" value="Chromosome"/>
</dbReference>
<organism evidence="15 16">
    <name type="scientific">Neobacillus novalis</name>
    <dbReference type="NCBI Taxonomy" id="220687"/>
    <lineage>
        <taxon>Bacteria</taxon>
        <taxon>Bacillati</taxon>
        <taxon>Bacillota</taxon>
        <taxon>Bacilli</taxon>
        <taxon>Bacillales</taxon>
        <taxon>Bacillaceae</taxon>
        <taxon>Neobacillus</taxon>
    </lineage>
</organism>
<feature type="transmembrane region" description="Helical" evidence="12">
    <location>
        <begin position="12"/>
        <end position="37"/>
    </location>
</feature>
<keyword evidence="7 12" id="KW-0812">Transmembrane</keyword>
<evidence type="ECO:0000256" key="13">
    <source>
        <dbReference type="RuleBase" id="RU362042"/>
    </source>
</evidence>
<dbReference type="InterPro" id="IPR036286">
    <property type="entry name" value="LexA/Signal_pep-like_sf"/>
</dbReference>
<evidence type="ECO:0000256" key="3">
    <source>
        <dbReference type="ARBA" id="ARBA00009370"/>
    </source>
</evidence>
<feature type="domain" description="Peptidase S26" evidence="14">
    <location>
        <begin position="11"/>
        <end position="170"/>
    </location>
</feature>
<dbReference type="PRINTS" id="PR00727">
    <property type="entry name" value="LEADERPTASE"/>
</dbReference>
<dbReference type="CDD" id="cd06530">
    <property type="entry name" value="S26_SPase_I"/>
    <property type="match status" value="1"/>
</dbReference>
<dbReference type="PROSITE" id="PS00501">
    <property type="entry name" value="SPASE_I_1"/>
    <property type="match status" value="1"/>
</dbReference>
<dbReference type="GO" id="GO:0006465">
    <property type="term" value="P:signal peptide processing"/>
    <property type="evidence" value="ECO:0007669"/>
    <property type="project" value="InterPro"/>
</dbReference>
<evidence type="ECO:0000256" key="7">
    <source>
        <dbReference type="ARBA" id="ARBA00022692"/>
    </source>
</evidence>
<evidence type="ECO:0000256" key="8">
    <source>
        <dbReference type="ARBA" id="ARBA00022801"/>
    </source>
</evidence>
<comment type="subcellular location">
    <subcellularLocation>
        <location evidence="2">Cell membrane</location>
        <topology evidence="2">Single-pass type II membrane protein</topology>
    </subcellularLocation>
    <subcellularLocation>
        <location evidence="13">Membrane</location>
        <topology evidence="13">Single-pass type II membrane protein</topology>
    </subcellularLocation>
</comment>
<evidence type="ECO:0000259" key="14">
    <source>
        <dbReference type="Pfam" id="PF10502"/>
    </source>
</evidence>
<feature type="active site" evidence="11">
    <location>
        <position position="41"/>
    </location>
</feature>
<dbReference type="Pfam" id="PF10502">
    <property type="entry name" value="Peptidase_S26"/>
    <property type="match status" value="1"/>
</dbReference>
<dbReference type="InterPro" id="IPR019533">
    <property type="entry name" value="Peptidase_S26"/>
</dbReference>
<dbReference type="SUPFAM" id="SSF51306">
    <property type="entry name" value="LexA/Signal peptidase"/>
    <property type="match status" value="1"/>
</dbReference>
<evidence type="ECO:0000256" key="11">
    <source>
        <dbReference type="PIRSR" id="PIRSR600223-1"/>
    </source>
</evidence>
<evidence type="ECO:0000256" key="5">
    <source>
        <dbReference type="ARBA" id="ARBA00022475"/>
    </source>
</evidence>
<evidence type="ECO:0000256" key="12">
    <source>
        <dbReference type="RuleBase" id="RU003993"/>
    </source>
</evidence>
<sequence>MLNLKANNELKRWVKTIFIAIGLTLVIRTFLFSPYVVDGASMEPTLHNHEKIFVNKVYYSDHFNRGDIIIIKGSDENYVKRIIGMPGDEIEMKGDQLLINRVPYKETYLAENLKFAKLQGSRLTEDFGPIVLPKNQYYVMGDNRLKSKDSRNGLGFIKGENIIGKSEFVLFPFSKIRNIK</sequence>
<dbReference type="PANTHER" id="PTHR43390:SF1">
    <property type="entry name" value="CHLOROPLAST PROCESSING PEPTIDASE"/>
    <property type="match status" value="1"/>
</dbReference>
<keyword evidence="5" id="KW-1003">Cell membrane</keyword>
<evidence type="ECO:0000256" key="9">
    <source>
        <dbReference type="ARBA" id="ARBA00022989"/>
    </source>
</evidence>
<dbReference type="InterPro" id="IPR019756">
    <property type="entry name" value="Pept_S26A_signal_pept_1_Ser-AS"/>
</dbReference>
<gene>
    <name evidence="15" type="primary">lepB</name>
    <name evidence="15" type="ORF">QNH39_05145</name>
</gene>
<name>A0AA95MNI5_9BACI</name>
<comment type="similarity">
    <text evidence="3 13">Belongs to the peptidase S26 family.</text>
</comment>
<evidence type="ECO:0000256" key="2">
    <source>
        <dbReference type="ARBA" id="ARBA00004401"/>
    </source>
</evidence>
<evidence type="ECO:0000256" key="1">
    <source>
        <dbReference type="ARBA" id="ARBA00000677"/>
    </source>
</evidence>
<reference evidence="15" key="1">
    <citation type="submission" date="2023-05" db="EMBL/GenBank/DDBJ databases">
        <title>Comparative genomics of Bacillaceae isolates and their secondary metabolite potential.</title>
        <authorList>
            <person name="Song L."/>
            <person name="Nielsen L.J."/>
            <person name="Mohite O."/>
            <person name="Xu X."/>
            <person name="Weber T."/>
            <person name="Kovacs A.T."/>
        </authorList>
    </citation>
    <scope>NUCLEOTIDE SEQUENCE</scope>
    <source>
        <strain evidence="15">XLM17</strain>
    </source>
</reference>
<evidence type="ECO:0000256" key="10">
    <source>
        <dbReference type="ARBA" id="ARBA00023136"/>
    </source>
</evidence>
<dbReference type="KEGG" id="nnv:QNH39_05145"/>
<dbReference type="PANTHER" id="PTHR43390">
    <property type="entry name" value="SIGNAL PEPTIDASE I"/>
    <property type="match status" value="1"/>
</dbReference>
<dbReference type="AlphaFoldDB" id="A0AA95MNI5"/>
<dbReference type="InterPro" id="IPR000223">
    <property type="entry name" value="Pept_S26A_signal_pept_1"/>
</dbReference>
<feature type="active site" evidence="11">
    <location>
        <position position="80"/>
    </location>
</feature>
<dbReference type="EMBL" id="CP126114">
    <property type="protein sequence ID" value="WHY87247.1"/>
    <property type="molecule type" value="Genomic_DNA"/>
</dbReference>
<dbReference type="EC" id="3.4.21.89" evidence="4 12"/>
<dbReference type="GO" id="GO:0004252">
    <property type="term" value="F:serine-type endopeptidase activity"/>
    <property type="evidence" value="ECO:0007669"/>
    <property type="project" value="InterPro"/>
</dbReference>
<dbReference type="PROSITE" id="PS00761">
    <property type="entry name" value="SPASE_I_3"/>
    <property type="match status" value="1"/>
</dbReference>
<dbReference type="InterPro" id="IPR019757">
    <property type="entry name" value="Pept_S26A_signal_pept_1_Lys-AS"/>
</dbReference>
<keyword evidence="8 12" id="KW-0378">Hydrolase</keyword>
<dbReference type="Gene3D" id="2.10.109.10">
    <property type="entry name" value="Umud Fragment, subunit A"/>
    <property type="match status" value="1"/>
</dbReference>
<comment type="catalytic activity">
    <reaction evidence="1 12">
        <text>Cleavage of hydrophobic, N-terminal signal or leader sequences from secreted and periplasmic proteins.</text>
        <dbReference type="EC" id="3.4.21.89"/>
    </reaction>
</comment>
<keyword evidence="16" id="KW-1185">Reference proteome</keyword>
<keyword evidence="6 12" id="KW-0645">Protease</keyword>
<dbReference type="GO" id="GO:0009003">
    <property type="term" value="F:signal peptidase activity"/>
    <property type="evidence" value="ECO:0007669"/>
    <property type="project" value="UniProtKB-EC"/>
</dbReference>
<dbReference type="RefSeq" id="WP_066083240.1">
    <property type="nucleotide sequence ID" value="NZ_CP126114.1"/>
</dbReference>
<keyword evidence="9 12" id="KW-1133">Transmembrane helix</keyword>
<accession>A0AA95MNI5</accession>
<dbReference type="PROSITE" id="PS00760">
    <property type="entry name" value="SPASE_I_2"/>
    <property type="match status" value="1"/>
</dbReference>
<proteinExistence type="inferred from homology"/>
<protein>
    <recommendedName>
        <fullName evidence="4 12">Signal peptidase I</fullName>
        <ecNumber evidence="4 12">3.4.21.89</ecNumber>
    </recommendedName>
</protein>
<evidence type="ECO:0000256" key="4">
    <source>
        <dbReference type="ARBA" id="ARBA00013208"/>
    </source>
</evidence>
<keyword evidence="10 12" id="KW-0472">Membrane</keyword>
<evidence type="ECO:0000313" key="15">
    <source>
        <dbReference type="EMBL" id="WHY87247.1"/>
    </source>
</evidence>
<dbReference type="InterPro" id="IPR019758">
    <property type="entry name" value="Pept_S26A_signal_pept_1_CS"/>
</dbReference>
<dbReference type="NCBIfam" id="TIGR02227">
    <property type="entry name" value="sigpep_I_bact"/>
    <property type="match status" value="1"/>
</dbReference>
<dbReference type="GO" id="GO:0005886">
    <property type="term" value="C:plasma membrane"/>
    <property type="evidence" value="ECO:0007669"/>
    <property type="project" value="UniProtKB-SubCell"/>
</dbReference>
<evidence type="ECO:0000313" key="16">
    <source>
        <dbReference type="Proteomes" id="UP001178288"/>
    </source>
</evidence>
<evidence type="ECO:0000256" key="6">
    <source>
        <dbReference type="ARBA" id="ARBA00022670"/>
    </source>
</evidence>
<dbReference type="FunFam" id="2.10.109.10:FF:000008">
    <property type="entry name" value="Signal peptidase I"/>
    <property type="match status" value="1"/>
</dbReference>